<dbReference type="RefSeq" id="WP_163651370.1">
    <property type="nucleotide sequence ID" value="NZ_JAAGRN010000001.1"/>
</dbReference>
<accession>A0A6B2QZA9</accession>
<dbReference type="SUPFAM" id="SSF56801">
    <property type="entry name" value="Acetyl-CoA synthetase-like"/>
    <property type="match status" value="1"/>
</dbReference>
<dbReference type="PROSITE" id="PS00455">
    <property type="entry name" value="AMP_BINDING"/>
    <property type="match status" value="1"/>
</dbReference>
<evidence type="ECO:0000313" key="3">
    <source>
        <dbReference type="EMBL" id="NDY82097.1"/>
    </source>
</evidence>
<dbReference type="EMBL" id="JAAGRN010000001">
    <property type="protein sequence ID" value="NDY82097.1"/>
    <property type="molecule type" value="Genomic_DNA"/>
</dbReference>
<dbReference type="InterPro" id="IPR042099">
    <property type="entry name" value="ANL_N_sf"/>
</dbReference>
<comment type="caution">
    <text evidence="3">The sequence shown here is derived from an EMBL/GenBank/DDBJ whole genome shotgun (WGS) entry which is preliminary data.</text>
</comment>
<dbReference type="GO" id="GO:0016405">
    <property type="term" value="F:CoA-ligase activity"/>
    <property type="evidence" value="ECO:0007669"/>
    <property type="project" value="TreeGrafter"/>
</dbReference>
<dbReference type="PANTHER" id="PTHR24096:SF323">
    <property type="entry name" value="BLR3536 PROTEIN"/>
    <property type="match status" value="1"/>
</dbReference>
<dbReference type="PANTHER" id="PTHR24096">
    <property type="entry name" value="LONG-CHAIN-FATTY-ACID--COA LIGASE"/>
    <property type="match status" value="1"/>
</dbReference>
<dbReference type="AlphaFoldDB" id="A0A6B2QZA9"/>
<organism evidence="3">
    <name type="scientific">Sheuella amnicola</name>
    <dbReference type="NCBI Taxonomy" id="2707330"/>
    <lineage>
        <taxon>Bacteria</taxon>
        <taxon>Pseudomonadati</taxon>
        <taxon>Pseudomonadota</taxon>
        <taxon>Betaproteobacteria</taxon>
        <taxon>Burkholderiales</taxon>
        <taxon>Alcaligenaceae</taxon>
        <taxon>Sheuella</taxon>
    </lineage>
</organism>
<dbReference type="Pfam" id="PF00501">
    <property type="entry name" value="AMP-binding"/>
    <property type="match status" value="1"/>
</dbReference>
<evidence type="ECO:0000259" key="1">
    <source>
        <dbReference type="Pfam" id="PF00501"/>
    </source>
</evidence>
<name>A0A6B2QZA9_9BURK</name>
<sequence>MSRLNRWAQQQPDRVALVDLGSGETLTFKTLNDRVQRASVWLIDQGLPVGAGVLVVMENRSEIIEIGLAARRTGLYFTAASTHLTQPELTHIALDSHAEVILVSEQTAGIAIELLKRPELKHLKAFCVGKNLDRQHIGPLSDYEAALADADPSRELPLRPLGRDMLYSSGTTGFPKGIRRAMVSAEKRDEPETEVVNWAKNFGFDEHSVYLSPAPLYHAAPLRYVMRTIENGGCAVIMKKFDAEQALAAIEKYSVTHSQWVPTMFVRMLELPQATRKQYNLQSMRVAIHAAAPCPVHVKQALLDWWGDVVYEYYAGSEGFGVTTITSAEWRTHPGSVGRATLGVLHIVDEDTGKELPAGEIGKIYFSGGPSFAYWNDPEKTKSAYNEQGWATYGDMGYVDAEGYLYMADRRTDLILSGGVNIYPQEIENAISQHPAVQDVAVVGVPDDVFGQVPKAIIQLRDPAQGDQALAHSIIEFCGPHLSKVKMPRTIVFEQNLPRLETGKLLRRVLKERFKTDPQAGYSVRPSI</sequence>
<dbReference type="Gene3D" id="3.30.300.30">
    <property type="match status" value="1"/>
</dbReference>
<dbReference type="Pfam" id="PF13193">
    <property type="entry name" value="AMP-binding_C"/>
    <property type="match status" value="1"/>
</dbReference>
<proteinExistence type="predicted"/>
<dbReference type="Gene3D" id="3.40.50.12780">
    <property type="entry name" value="N-terminal domain of ligase-like"/>
    <property type="match status" value="1"/>
</dbReference>
<dbReference type="InterPro" id="IPR020845">
    <property type="entry name" value="AMP-binding_CS"/>
</dbReference>
<feature type="domain" description="AMP-dependent synthetase/ligase" evidence="1">
    <location>
        <begin position="5"/>
        <end position="368"/>
    </location>
</feature>
<dbReference type="InterPro" id="IPR045851">
    <property type="entry name" value="AMP-bd_C_sf"/>
</dbReference>
<dbReference type="InterPro" id="IPR000873">
    <property type="entry name" value="AMP-dep_synth/lig_dom"/>
</dbReference>
<reference evidence="3" key="1">
    <citation type="submission" date="2020-02" db="EMBL/GenBank/DDBJ databases">
        <authorList>
            <person name="Chen W.-M."/>
        </authorList>
    </citation>
    <scope>NUCLEOTIDE SEQUENCE</scope>
    <source>
        <strain evidence="3">NBD-18</strain>
    </source>
</reference>
<dbReference type="InterPro" id="IPR025110">
    <property type="entry name" value="AMP-bd_C"/>
</dbReference>
<protein>
    <submittedName>
        <fullName evidence="3">AMP-binding protein</fullName>
    </submittedName>
</protein>
<feature type="domain" description="AMP-binding enzyme C-terminal" evidence="2">
    <location>
        <begin position="426"/>
        <end position="504"/>
    </location>
</feature>
<evidence type="ECO:0000259" key="2">
    <source>
        <dbReference type="Pfam" id="PF13193"/>
    </source>
</evidence>
<gene>
    <name evidence="3" type="ORF">G3I67_02525</name>
</gene>